<feature type="region of interest" description="Disordered" evidence="1">
    <location>
        <begin position="65"/>
        <end position="165"/>
    </location>
</feature>
<comment type="caution">
    <text evidence="3">The sequence shown here is derived from an EMBL/GenBank/DDBJ whole genome shotgun (WGS) entry which is preliminary data.</text>
</comment>
<accession>A0ABT9E086</accession>
<name>A0ABT9E086_9PROT</name>
<evidence type="ECO:0000256" key="1">
    <source>
        <dbReference type="SAM" id="MobiDB-lite"/>
    </source>
</evidence>
<feature type="chain" id="PRO_5047059636" description="YMGG-like Gly-zipper domain-containing protein" evidence="2">
    <location>
        <begin position="20"/>
        <end position="165"/>
    </location>
</feature>
<feature type="compositionally biased region" description="Basic and acidic residues" evidence="1">
    <location>
        <begin position="107"/>
        <end position="117"/>
    </location>
</feature>
<dbReference type="EMBL" id="JAUTWS010000012">
    <property type="protein sequence ID" value="MDO9709582.1"/>
    <property type="molecule type" value="Genomic_DNA"/>
</dbReference>
<evidence type="ECO:0000313" key="3">
    <source>
        <dbReference type="EMBL" id="MDO9709582.1"/>
    </source>
</evidence>
<evidence type="ECO:0000256" key="2">
    <source>
        <dbReference type="SAM" id="SignalP"/>
    </source>
</evidence>
<dbReference type="Proteomes" id="UP001243009">
    <property type="component" value="Unassembled WGS sequence"/>
</dbReference>
<proteinExistence type="predicted"/>
<dbReference type="RefSeq" id="WP_305104449.1">
    <property type="nucleotide sequence ID" value="NZ_JAUTWS010000012.1"/>
</dbReference>
<keyword evidence="4" id="KW-1185">Reference proteome</keyword>
<feature type="compositionally biased region" description="Gly residues" evidence="1">
    <location>
        <begin position="120"/>
        <end position="129"/>
    </location>
</feature>
<protein>
    <recommendedName>
        <fullName evidence="5">YMGG-like Gly-zipper domain-containing protein</fullName>
    </recommendedName>
</protein>
<sequence length="165" mass="15388">MIRTVLGAAALAVTLAACGTNSTDRTTGGAAAGAATGAGIGALGGPVGALAGAAIGGGAGAITGATTSPNEVNLGKPVWSNPEVRTPVGDGKAASSTHRSRHQTAQARRDAQRESDRAYMGGGMVGTGTGATTTTGTGTTGTGPATTGAASTTPSGTSAPAAPVQ</sequence>
<organism evidence="3 4">
    <name type="scientific">Paracraurococcus lichenis</name>
    <dbReference type="NCBI Taxonomy" id="3064888"/>
    <lineage>
        <taxon>Bacteria</taxon>
        <taxon>Pseudomonadati</taxon>
        <taxon>Pseudomonadota</taxon>
        <taxon>Alphaproteobacteria</taxon>
        <taxon>Acetobacterales</taxon>
        <taxon>Roseomonadaceae</taxon>
        <taxon>Paracraurococcus</taxon>
    </lineage>
</organism>
<keyword evidence="2" id="KW-0732">Signal</keyword>
<reference evidence="3 4" key="1">
    <citation type="submission" date="2023-08" db="EMBL/GenBank/DDBJ databases">
        <title>The draft genome sequence of Paracraurococcus sp. LOR1-02.</title>
        <authorList>
            <person name="Kingkaew E."/>
            <person name="Tanasupawat S."/>
        </authorList>
    </citation>
    <scope>NUCLEOTIDE SEQUENCE [LARGE SCALE GENOMIC DNA]</scope>
    <source>
        <strain evidence="3 4">LOR1-02</strain>
    </source>
</reference>
<evidence type="ECO:0000313" key="4">
    <source>
        <dbReference type="Proteomes" id="UP001243009"/>
    </source>
</evidence>
<gene>
    <name evidence="3" type="ORF">Q7A36_14615</name>
</gene>
<feature type="signal peptide" evidence="2">
    <location>
        <begin position="1"/>
        <end position="19"/>
    </location>
</feature>
<evidence type="ECO:0008006" key="5">
    <source>
        <dbReference type="Google" id="ProtNLM"/>
    </source>
</evidence>
<dbReference type="PROSITE" id="PS51257">
    <property type="entry name" value="PROKAR_LIPOPROTEIN"/>
    <property type="match status" value="1"/>
</dbReference>
<feature type="compositionally biased region" description="Low complexity" evidence="1">
    <location>
        <begin position="130"/>
        <end position="165"/>
    </location>
</feature>